<dbReference type="EMBL" id="BAAAUW010000002">
    <property type="protein sequence ID" value="GAA3248814.1"/>
    <property type="molecule type" value="Genomic_DNA"/>
</dbReference>
<evidence type="ECO:0000313" key="3">
    <source>
        <dbReference type="Proteomes" id="UP001500728"/>
    </source>
</evidence>
<comment type="caution">
    <text evidence="2">The sequence shown here is derived from an EMBL/GenBank/DDBJ whole genome shotgun (WGS) entry which is preliminary data.</text>
</comment>
<evidence type="ECO:0000313" key="2">
    <source>
        <dbReference type="EMBL" id="GAA3248814.1"/>
    </source>
</evidence>
<keyword evidence="3" id="KW-1185">Reference proteome</keyword>
<accession>A0ABP6QSY7</accession>
<feature type="region of interest" description="Disordered" evidence="1">
    <location>
        <begin position="141"/>
        <end position="173"/>
    </location>
</feature>
<feature type="compositionally biased region" description="Pro residues" evidence="1">
    <location>
        <begin position="74"/>
        <end position="90"/>
    </location>
</feature>
<proteinExistence type="predicted"/>
<name>A0ABP6QSY7_9ACTN</name>
<dbReference type="Proteomes" id="UP001500728">
    <property type="component" value="Unassembled WGS sequence"/>
</dbReference>
<reference evidence="3" key="1">
    <citation type="journal article" date="2019" name="Int. J. Syst. Evol. Microbiol.">
        <title>The Global Catalogue of Microorganisms (GCM) 10K type strain sequencing project: providing services to taxonomists for standard genome sequencing and annotation.</title>
        <authorList>
            <consortium name="The Broad Institute Genomics Platform"/>
            <consortium name="The Broad Institute Genome Sequencing Center for Infectious Disease"/>
            <person name="Wu L."/>
            <person name="Ma J."/>
        </authorList>
    </citation>
    <scope>NUCLEOTIDE SEQUENCE [LARGE SCALE GENOMIC DNA]</scope>
    <source>
        <strain evidence="3">JCM 9381</strain>
    </source>
</reference>
<feature type="region of interest" description="Disordered" evidence="1">
    <location>
        <begin position="64"/>
        <end position="110"/>
    </location>
</feature>
<protein>
    <recommendedName>
        <fullName evidence="4">Secreted protein</fullName>
    </recommendedName>
</protein>
<sequence length="173" mass="17413">MSALPRWTCCHRAFSVAVTGSVPGEYGGGAGDVYGGGSVTEYGGGASTPLSDEDVTGVVPVPPVVSGCEGPSVRPVPPPVRDGPSEPPVPEEATSPPETVGGLSRNPSSMLRSSALPFLAPSVSVASTWLLMPAPTKVDQLVDQSPSNAPLTRISASASPEPAARKSAVPLMP</sequence>
<evidence type="ECO:0000256" key="1">
    <source>
        <dbReference type="SAM" id="MobiDB-lite"/>
    </source>
</evidence>
<gene>
    <name evidence="2" type="ORF">GCM10010469_06370</name>
</gene>
<evidence type="ECO:0008006" key="4">
    <source>
        <dbReference type="Google" id="ProtNLM"/>
    </source>
</evidence>
<organism evidence="2 3">
    <name type="scientific">Streptomyces labedae</name>
    <dbReference type="NCBI Taxonomy" id="285569"/>
    <lineage>
        <taxon>Bacteria</taxon>
        <taxon>Bacillati</taxon>
        <taxon>Actinomycetota</taxon>
        <taxon>Actinomycetes</taxon>
        <taxon>Kitasatosporales</taxon>
        <taxon>Streptomycetaceae</taxon>
        <taxon>Streptomyces</taxon>
    </lineage>
</organism>
<feature type="compositionally biased region" description="Polar residues" evidence="1">
    <location>
        <begin position="142"/>
        <end position="158"/>
    </location>
</feature>